<dbReference type="InterPro" id="IPR045853">
    <property type="entry name" value="Pep_chain_release_fac_I_sf"/>
</dbReference>
<dbReference type="PANTHER" id="PTHR43116:SF3">
    <property type="entry name" value="CLASS I PEPTIDE CHAIN RELEASE FACTOR"/>
    <property type="match status" value="1"/>
</dbReference>
<dbReference type="HAMAP" id="MF_00094">
    <property type="entry name" value="Rel_fac_2"/>
    <property type="match status" value="1"/>
</dbReference>
<evidence type="ECO:0000256" key="6">
    <source>
        <dbReference type="HAMAP-Rule" id="MF_00094"/>
    </source>
</evidence>
<comment type="similarity">
    <text evidence="2 6">Belongs to the prokaryotic/mitochondrial release factor family.</text>
</comment>
<organism evidence="8 9">
    <name type="scientific">Paeniclostridium hominis</name>
    <dbReference type="NCBI Taxonomy" id="2764329"/>
    <lineage>
        <taxon>Bacteria</taxon>
        <taxon>Bacillati</taxon>
        <taxon>Bacillota</taxon>
        <taxon>Clostridia</taxon>
        <taxon>Peptostreptococcales</taxon>
        <taxon>Peptostreptococcaceae</taxon>
        <taxon>Paeniclostridium</taxon>
    </lineage>
</organism>
<dbReference type="Gene3D" id="1.20.58.410">
    <property type="entry name" value="Release factor"/>
    <property type="match status" value="1"/>
</dbReference>
<evidence type="ECO:0000256" key="2">
    <source>
        <dbReference type="ARBA" id="ARBA00010835"/>
    </source>
</evidence>
<sequence>MLNIQEYRHKIEDMSKNIQELRASLDIDGLREKIIENEKIMSEQDFWNDNDKAQKTLQENKNLKSTVDEFNYLQSSLDDIEVLIELALEENDSSLEKEVNTSINSLEEEIDKVKIKTLLSGEYDKNNAILSINAGTGGLDAQDWANMLLRMYDRWASSKGFKVKTLDLIYDPEAGIKSATIQIEGLNAYGYLKSEKGVHRIVRISPFDPSGKRHTSFASVDVIPELDDSITIDINPSDLKIDTYRASGAGGQHINTTDSAVRITHIPTGVVVQCQNQRSQHSNKDTAMRMLMAKLIELKELEQKETIEDLQGKYSQITWGSQIRSYVFQPYKLVKDHRTNAEIGNVDSVMDGNIDLFINEYLKMAKLK</sequence>
<dbReference type="RefSeq" id="WP_187006562.1">
    <property type="nucleotide sequence ID" value="NZ_JACRWD010000005.1"/>
</dbReference>
<dbReference type="SMART" id="SM00937">
    <property type="entry name" value="PCRF"/>
    <property type="match status" value="1"/>
</dbReference>
<feature type="modified residue" description="N5-methylglutamine" evidence="6">
    <location>
        <position position="252"/>
    </location>
</feature>
<keyword evidence="6" id="KW-0963">Cytoplasm</keyword>
<dbReference type="NCBIfam" id="TIGR00020">
    <property type="entry name" value="prfB"/>
    <property type="match status" value="1"/>
</dbReference>
<accession>A0ABR7K5Y3</accession>
<dbReference type="Proteomes" id="UP000611796">
    <property type="component" value="Unassembled WGS sequence"/>
</dbReference>
<name>A0ABR7K5Y3_9FIRM</name>
<keyword evidence="5 6" id="KW-0648">Protein biosynthesis</keyword>
<dbReference type="Gene3D" id="3.30.70.1660">
    <property type="match status" value="1"/>
</dbReference>
<evidence type="ECO:0000256" key="3">
    <source>
        <dbReference type="ARBA" id="ARBA00019192"/>
    </source>
</evidence>
<dbReference type="PANTHER" id="PTHR43116">
    <property type="entry name" value="PEPTIDE CHAIN RELEASE FACTOR 2"/>
    <property type="match status" value="1"/>
</dbReference>
<dbReference type="SUPFAM" id="SSF75620">
    <property type="entry name" value="Release factor"/>
    <property type="match status" value="1"/>
</dbReference>
<gene>
    <name evidence="6 8" type="primary">prfB</name>
    <name evidence="8" type="ORF">H8891_11545</name>
</gene>
<evidence type="ECO:0000256" key="5">
    <source>
        <dbReference type="ARBA" id="ARBA00022917"/>
    </source>
</evidence>
<proteinExistence type="inferred from homology"/>
<evidence type="ECO:0000256" key="1">
    <source>
        <dbReference type="ARBA" id="ARBA00002613"/>
    </source>
</evidence>
<dbReference type="PROSITE" id="PS00745">
    <property type="entry name" value="RF_PROK_I"/>
    <property type="match status" value="1"/>
</dbReference>
<keyword evidence="9" id="KW-1185">Reference proteome</keyword>
<dbReference type="Pfam" id="PF03462">
    <property type="entry name" value="PCRF"/>
    <property type="match status" value="1"/>
</dbReference>
<comment type="caution">
    <text evidence="8">The sequence shown here is derived from an EMBL/GenBank/DDBJ whole genome shotgun (WGS) entry which is preliminary data.</text>
</comment>
<dbReference type="InterPro" id="IPR004374">
    <property type="entry name" value="PrfB"/>
</dbReference>
<protein>
    <recommendedName>
        <fullName evidence="3 6">Peptide chain release factor 2</fullName>
        <shortName evidence="6">RF-2</shortName>
    </recommendedName>
</protein>
<comment type="PTM">
    <text evidence="6">Methylated by PrmC. Methylation increases the termination efficiency of RF2.</text>
</comment>
<dbReference type="Pfam" id="PF00472">
    <property type="entry name" value="RF-1"/>
    <property type="match status" value="1"/>
</dbReference>
<keyword evidence="4 6" id="KW-0488">Methylation</keyword>
<comment type="subcellular location">
    <subcellularLocation>
        <location evidence="6">Cytoplasm</location>
    </subcellularLocation>
</comment>
<dbReference type="InterPro" id="IPR000352">
    <property type="entry name" value="Pep_chain_release_fac_I"/>
</dbReference>
<dbReference type="Gene3D" id="3.30.160.20">
    <property type="match status" value="1"/>
</dbReference>
<comment type="function">
    <text evidence="1 6">Peptide chain release factor 2 directs the termination of translation in response to the peptide chain termination codons UGA and UAA.</text>
</comment>
<reference evidence="8 9" key="1">
    <citation type="submission" date="2020-08" db="EMBL/GenBank/DDBJ databases">
        <authorList>
            <person name="Liu C."/>
            <person name="Sun Q."/>
        </authorList>
    </citation>
    <scope>NUCLEOTIDE SEQUENCE [LARGE SCALE GENOMIC DNA]</scope>
    <source>
        <strain evidence="8 9">NSJ-45</strain>
    </source>
</reference>
<dbReference type="InterPro" id="IPR005139">
    <property type="entry name" value="PCRF"/>
</dbReference>
<evidence type="ECO:0000259" key="7">
    <source>
        <dbReference type="PROSITE" id="PS00745"/>
    </source>
</evidence>
<feature type="domain" description="Prokaryotic-type class I peptide chain release factors" evidence="7">
    <location>
        <begin position="245"/>
        <end position="261"/>
    </location>
</feature>
<dbReference type="EMBL" id="JACRWD010000005">
    <property type="protein sequence ID" value="MBC6004431.1"/>
    <property type="molecule type" value="Genomic_DNA"/>
</dbReference>
<evidence type="ECO:0000313" key="9">
    <source>
        <dbReference type="Proteomes" id="UP000611796"/>
    </source>
</evidence>
<evidence type="ECO:0000256" key="4">
    <source>
        <dbReference type="ARBA" id="ARBA00022481"/>
    </source>
</evidence>
<evidence type="ECO:0000313" key="8">
    <source>
        <dbReference type="EMBL" id="MBC6004431.1"/>
    </source>
</evidence>